<keyword evidence="4" id="KW-1185">Reference proteome</keyword>
<feature type="compositionally biased region" description="Basic and acidic residues" evidence="1">
    <location>
        <begin position="216"/>
        <end position="240"/>
    </location>
</feature>
<gene>
    <name evidence="3" type="ORF">L207DRAFT_632616</name>
</gene>
<dbReference type="Gene3D" id="1.20.58.340">
    <property type="entry name" value="Magnesium transport protein CorA, transmembrane region"/>
    <property type="match status" value="1"/>
</dbReference>
<feature type="region of interest" description="Disordered" evidence="1">
    <location>
        <begin position="1531"/>
        <end position="1572"/>
    </location>
</feature>
<protein>
    <submittedName>
        <fullName evidence="3">Uncharacterized protein</fullName>
    </submittedName>
</protein>
<name>A0A2J6RRI5_HYAVF</name>
<dbReference type="Proteomes" id="UP000235786">
    <property type="component" value="Unassembled WGS sequence"/>
</dbReference>
<feature type="region of interest" description="Disordered" evidence="1">
    <location>
        <begin position="216"/>
        <end position="243"/>
    </location>
</feature>
<feature type="transmembrane region" description="Helical" evidence="2">
    <location>
        <begin position="1501"/>
        <end position="1520"/>
    </location>
</feature>
<feature type="compositionally biased region" description="Basic residues" evidence="1">
    <location>
        <begin position="871"/>
        <end position="890"/>
    </location>
</feature>
<dbReference type="EMBL" id="KZ613944">
    <property type="protein sequence ID" value="PMD41124.1"/>
    <property type="molecule type" value="Genomic_DNA"/>
</dbReference>
<keyword evidence="2" id="KW-0472">Membrane</keyword>
<evidence type="ECO:0000256" key="1">
    <source>
        <dbReference type="SAM" id="MobiDB-lite"/>
    </source>
</evidence>
<proteinExistence type="predicted"/>
<keyword evidence="2" id="KW-1133">Transmembrane helix</keyword>
<keyword evidence="2" id="KW-0812">Transmembrane</keyword>
<evidence type="ECO:0000313" key="4">
    <source>
        <dbReference type="Proteomes" id="UP000235786"/>
    </source>
</evidence>
<accession>A0A2J6RRI5</accession>
<feature type="transmembrane region" description="Helical" evidence="2">
    <location>
        <begin position="1467"/>
        <end position="1486"/>
    </location>
</feature>
<organism evidence="3 4">
    <name type="scientific">Hyaloscypha variabilis (strain UAMH 11265 / GT02V1 / F)</name>
    <name type="common">Meliniomyces variabilis</name>
    <dbReference type="NCBI Taxonomy" id="1149755"/>
    <lineage>
        <taxon>Eukaryota</taxon>
        <taxon>Fungi</taxon>
        <taxon>Dikarya</taxon>
        <taxon>Ascomycota</taxon>
        <taxon>Pezizomycotina</taxon>
        <taxon>Leotiomycetes</taxon>
        <taxon>Helotiales</taxon>
        <taxon>Hyaloscyphaceae</taxon>
        <taxon>Hyaloscypha</taxon>
        <taxon>Hyaloscypha variabilis</taxon>
    </lineage>
</organism>
<reference evidence="3 4" key="1">
    <citation type="submission" date="2016-04" db="EMBL/GenBank/DDBJ databases">
        <title>A degradative enzymes factory behind the ericoid mycorrhizal symbiosis.</title>
        <authorList>
            <consortium name="DOE Joint Genome Institute"/>
            <person name="Martino E."/>
            <person name="Morin E."/>
            <person name="Grelet G."/>
            <person name="Kuo A."/>
            <person name="Kohler A."/>
            <person name="Daghino S."/>
            <person name="Barry K."/>
            <person name="Choi C."/>
            <person name="Cichocki N."/>
            <person name="Clum A."/>
            <person name="Copeland A."/>
            <person name="Hainaut M."/>
            <person name="Haridas S."/>
            <person name="Labutti K."/>
            <person name="Lindquist E."/>
            <person name="Lipzen A."/>
            <person name="Khouja H.-R."/>
            <person name="Murat C."/>
            <person name="Ohm R."/>
            <person name="Olson A."/>
            <person name="Spatafora J."/>
            <person name="Veneault-Fourrey C."/>
            <person name="Henrissat B."/>
            <person name="Grigoriev I."/>
            <person name="Martin F."/>
            <person name="Perotto S."/>
        </authorList>
    </citation>
    <scope>NUCLEOTIDE SEQUENCE [LARGE SCALE GENOMIC DNA]</scope>
    <source>
        <strain evidence="3 4">F</strain>
    </source>
</reference>
<evidence type="ECO:0000313" key="3">
    <source>
        <dbReference type="EMBL" id="PMD41124.1"/>
    </source>
</evidence>
<feature type="region of interest" description="Disordered" evidence="1">
    <location>
        <begin position="863"/>
        <end position="894"/>
    </location>
</feature>
<feature type="compositionally biased region" description="Low complexity" evidence="1">
    <location>
        <begin position="1543"/>
        <end position="1566"/>
    </location>
</feature>
<sequence length="1591" mass="180820">MAEKTEKKKDSFNWLRRENRGPTYISYSPFSKLSATSFEFGADGCVASCNAGGELLHLAAPSENDGLIFVRGDFQTSLYSSLARAQGIFGGPSTFGFEVAVDKPLYSKDDEILTKAGSSFRLGNMIEQGSFNYRWPFSEYSLLLNDEKKEKTGTCVMFSFVKDGILYQIIRIEEGCAQDAVHSERFPKKSQIALNIGGPLWFQSFASPCRLDGGKLNEKGDVRDVSPESTKPREPTEPAKPRRKYIRILDTSAGLGLEAWVFQLRHNDASGEYYEQLDLTESLLPVDSGPESGETYNYHIPGYTAFGELPDDNKRRDATFVAAFRLTEVSQVRNWISKSKEKVPSNKKWEGEIIPGIKKKDWIKQKRGTEEEWLARQPDDLPEVDWPEGLWPEIEEDWPEKPSSSHIYNYVGASPRSVHATGAMWETAFLERERETDSASELAEVRLLGRCLEKILQVDLVPEPKIPSGTALVSNIFSWANVDLKAMFWKLRYLVKVYKFLLHLFEHYPKYVTHIPKTDESIIDLKPEIHNNAKDGNDKQPKHRNDRVYEMLSIAEYQLKRVHKSIESVMRYLVQALLTPKPDTILMPDDFVHGESNYYYVMITIWYIAKNYPWEDPDDNWMATICKESKNAKNAKPRLYDIDRLPKDNCNFGKDARDRIPLLMWYHYSSLLSLCEENWLPPEWDEDNFDLERKVARLGKVANVSTAAKLSSNLPYAPEDEIVDRLAFLATELDLEPSDGTLGTVTSLTKRRVKQRDYTRFINPGRLSPLEEGSISSPWEIHALCHHSRLVVFTLEKAELEDGRVIAENVESFEEYRRKLCEFMNSEATIVPCWEREHSKAFKGWLRSEVTAVVGTTLLQLREMQTPPSPKAKRQDKKKWRKKKNKKGKRNFVASIGPSRTNSGLLVSIPERAFAGHHTHHSRNTTGFNRVAQELIYIEHRMDKELHILERLTGQSSLPTRLDWLKFRPPARYHPDNFTISLEDTPQLYKDHFITDIAIPIALQSYVQRPRSLCIDDLKAAIEKLPGSVSVSDLVAMGHRPSSGQRLFMDHSSPHVAGVIKHYYQENLQKLHEATPEYRKDRRSAKEREGDLSRSLFDSLVDQQVQHRLLAVRTLSNNLLQMLLYVIHPEAASCLSTHVLCYSRFSSRRGNMWSARITLRSWIQQDSTKYPVVLGSQNKNDVPIILPVDRSGADDDAPIIFPEAFNDIQLRQKVSGTSKRVPAPKPKTFKLTVSSLVISTNAFGDFSKLTLISETIDDSRLVNFATDCQNLWQKFVNQPQTARCLLFLLALGVMCERLAGQYDAAIEAYSKILNLDEVFFNVEGDGSKWIEDHESIPEFKMGLWGLDALYKLQRSLKESVGSILQAKVELLAQINEGPGRRSDALQRMCDEYLTSFESQLVNLTAVSSNLNRKIEFNSRFKDALSAILALRDGRASLAQNDLANKQNDLAIKQSNTSIKQNSTIERLTYLTIAYLPISFMAAILAIPTDHPVSFPFVSRKITLILVLVILLFTYSMAVLIRPILRFIRSDDPSDSAVTKDPITSPATTPARAPPSATASTPATSSTKDPHFSLGACWRRCRGKDEKDIHPV</sequence>
<evidence type="ECO:0000256" key="2">
    <source>
        <dbReference type="SAM" id="Phobius"/>
    </source>
</evidence>
<dbReference type="OrthoDB" id="3546713at2759"/>